<comment type="similarity">
    <text evidence="1">Belongs to the guanylate kinase family.</text>
</comment>
<dbReference type="GO" id="GO:0004385">
    <property type="term" value="F:GMP kinase activity"/>
    <property type="evidence" value="ECO:0007669"/>
    <property type="project" value="TreeGrafter"/>
</dbReference>
<dbReference type="Gene3D" id="3.40.50.300">
    <property type="entry name" value="P-loop containing nucleotide triphosphate hydrolases"/>
    <property type="match status" value="1"/>
</dbReference>
<dbReference type="GO" id="GO:0005829">
    <property type="term" value="C:cytosol"/>
    <property type="evidence" value="ECO:0007669"/>
    <property type="project" value="TreeGrafter"/>
</dbReference>
<evidence type="ECO:0000256" key="2">
    <source>
        <dbReference type="ARBA" id="ARBA00022679"/>
    </source>
</evidence>
<sequence>MPSVADSSVFVLIGPGGVGKGTVARLLIERDSHLWLSRSWTSRSMRPSESGSEYVFVDRPTFELAVAEDRFYEWAEFHGNLYGTPIPSPPAGMDVLLEIEVQGAAQVKSRHPQSTVILLLPPSIEELESRLRARGDSDDHVHLRLGSSDAETAIGREIADFVVTNHTLEETITEILGILDSVRQSRD</sequence>
<dbReference type="AlphaFoldDB" id="A0A6J7DP14"/>
<dbReference type="SUPFAM" id="SSF52540">
    <property type="entry name" value="P-loop containing nucleoside triphosphate hydrolases"/>
    <property type="match status" value="1"/>
</dbReference>
<dbReference type="Pfam" id="PF00625">
    <property type="entry name" value="Guanylate_kin"/>
    <property type="match status" value="1"/>
</dbReference>
<dbReference type="PROSITE" id="PS50052">
    <property type="entry name" value="GUANYLATE_KINASE_2"/>
    <property type="match status" value="1"/>
</dbReference>
<dbReference type="InterPro" id="IPR008144">
    <property type="entry name" value="Guanylate_kin-like_dom"/>
</dbReference>
<proteinExistence type="inferred from homology"/>
<reference evidence="5" key="1">
    <citation type="submission" date="2020-05" db="EMBL/GenBank/DDBJ databases">
        <authorList>
            <person name="Chiriac C."/>
            <person name="Salcher M."/>
            <person name="Ghai R."/>
            <person name="Kavagutti S V."/>
        </authorList>
    </citation>
    <scope>NUCLEOTIDE SEQUENCE</scope>
</reference>
<dbReference type="InterPro" id="IPR027417">
    <property type="entry name" value="P-loop_NTPase"/>
</dbReference>
<evidence type="ECO:0000256" key="1">
    <source>
        <dbReference type="ARBA" id="ARBA00005790"/>
    </source>
</evidence>
<gene>
    <name evidence="5" type="ORF">UFOPK3381_00747</name>
</gene>
<dbReference type="PANTHER" id="PTHR23117:SF13">
    <property type="entry name" value="GUANYLATE KINASE"/>
    <property type="match status" value="1"/>
</dbReference>
<feature type="domain" description="Guanylate kinase-like" evidence="4">
    <location>
        <begin position="7"/>
        <end position="180"/>
    </location>
</feature>
<dbReference type="Gene3D" id="3.30.63.10">
    <property type="entry name" value="Guanylate Kinase phosphate binding domain"/>
    <property type="match status" value="1"/>
</dbReference>
<keyword evidence="2" id="KW-0808">Transferase</keyword>
<dbReference type="EMBL" id="CAFBLN010000024">
    <property type="protein sequence ID" value="CAB4870019.1"/>
    <property type="molecule type" value="Genomic_DNA"/>
</dbReference>
<evidence type="ECO:0000256" key="3">
    <source>
        <dbReference type="ARBA" id="ARBA00022777"/>
    </source>
</evidence>
<dbReference type="SMART" id="SM00072">
    <property type="entry name" value="GuKc"/>
    <property type="match status" value="1"/>
</dbReference>
<evidence type="ECO:0000313" key="5">
    <source>
        <dbReference type="EMBL" id="CAB4870019.1"/>
    </source>
</evidence>
<dbReference type="CDD" id="cd00071">
    <property type="entry name" value="GMPK"/>
    <property type="match status" value="1"/>
</dbReference>
<dbReference type="InterPro" id="IPR008145">
    <property type="entry name" value="GK/Ca_channel_bsu"/>
</dbReference>
<evidence type="ECO:0000259" key="4">
    <source>
        <dbReference type="PROSITE" id="PS50052"/>
    </source>
</evidence>
<protein>
    <submittedName>
        <fullName evidence="5">Unannotated protein</fullName>
    </submittedName>
</protein>
<organism evidence="5">
    <name type="scientific">freshwater metagenome</name>
    <dbReference type="NCBI Taxonomy" id="449393"/>
    <lineage>
        <taxon>unclassified sequences</taxon>
        <taxon>metagenomes</taxon>
        <taxon>ecological metagenomes</taxon>
    </lineage>
</organism>
<accession>A0A6J7DP14</accession>
<dbReference type="PANTHER" id="PTHR23117">
    <property type="entry name" value="GUANYLATE KINASE-RELATED"/>
    <property type="match status" value="1"/>
</dbReference>
<name>A0A6J7DP14_9ZZZZ</name>
<keyword evidence="3" id="KW-0418">Kinase</keyword>